<feature type="chain" id="PRO_5045637123" description="META domain-containing protein" evidence="1">
    <location>
        <begin position="24"/>
        <end position="150"/>
    </location>
</feature>
<feature type="signal peptide" evidence="1">
    <location>
        <begin position="1"/>
        <end position="23"/>
    </location>
</feature>
<protein>
    <recommendedName>
        <fullName evidence="4">META domain-containing protein</fullName>
    </recommendedName>
</protein>
<dbReference type="Proteomes" id="UP000598350">
    <property type="component" value="Unassembled WGS sequence"/>
</dbReference>
<evidence type="ECO:0000313" key="2">
    <source>
        <dbReference type="EMBL" id="MBD0850721.1"/>
    </source>
</evidence>
<name>A0ABR7VAP4_9FLAO</name>
<evidence type="ECO:0008006" key="4">
    <source>
        <dbReference type="Google" id="ProtNLM"/>
    </source>
</evidence>
<evidence type="ECO:0000313" key="3">
    <source>
        <dbReference type="Proteomes" id="UP000598350"/>
    </source>
</evidence>
<gene>
    <name evidence="2" type="ORF">HPE63_08575</name>
</gene>
<reference evidence="2 3" key="1">
    <citation type="submission" date="2020-05" db="EMBL/GenBank/DDBJ databases">
        <title>The draft genome sequence of Maribacter arenosus CAU 1321.</title>
        <authorList>
            <person name="Mu L."/>
        </authorList>
    </citation>
    <scope>NUCLEOTIDE SEQUENCE [LARGE SCALE GENOMIC DNA]</scope>
    <source>
        <strain evidence="2 3">CAU 1321</strain>
    </source>
</reference>
<keyword evidence="1" id="KW-0732">Signal</keyword>
<dbReference type="PROSITE" id="PS51257">
    <property type="entry name" value="PROKAR_LIPOPROTEIN"/>
    <property type="match status" value="1"/>
</dbReference>
<sequence>MKRRIICMAIALLSIGLISSCSEDEVKVDEEITAADMASIKATVESGDWSISKYSDDDIDETSNYVGFSFRFNSDGTLGATDGNTSVSGAWSMTTSEADELDFNIFFTAPDIFEELADDWEVLKYSSSKIELIDISDDESSTDYLTFEKK</sequence>
<proteinExistence type="predicted"/>
<dbReference type="RefSeq" id="WP_188313861.1">
    <property type="nucleotide sequence ID" value="NZ_JABTCG010000003.1"/>
</dbReference>
<organism evidence="2 3">
    <name type="scientific">Maribacter arenosus</name>
    <dbReference type="NCBI Taxonomy" id="1854708"/>
    <lineage>
        <taxon>Bacteria</taxon>
        <taxon>Pseudomonadati</taxon>
        <taxon>Bacteroidota</taxon>
        <taxon>Flavobacteriia</taxon>
        <taxon>Flavobacteriales</taxon>
        <taxon>Flavobacteriaceae</taxon>
        <taxon>Maribacter</taxon>
    </lineage>
</organism>
<accession>A0ABR7VAP4</accession>
<keyword evidence="3" id="KW-1185">Reference proteome</keyword>
<dbReference type="EMBL" id="JABTCG010000003">
    <property type="protein sequence ID" value="MBD0850721.1"/>
    <property type="molecule type" value="Genomic_DNA"/>
</dbReference>
<comment type="caution">
    <text evidence="2">The sequence shown here is derived from an EMBL/GenBank/DDBJ whole genome shotgun (WGS) entry which is preliminary data.</text>
</comment>
<evidence type="ECO:0000256" key="1">
    <source>
        <dbReference type="SAM" id="SignalP"/>
    </source>
</evidence>